<protein>
    <submittedName>
        <fullName evidence="8">Fungal-specific transcription factor domain-containing protein</fullName>
    </submittedName>
</protein>
<dbReference type="PROSITE" id="PS50048">
    <property type="entry name" value="ZN2_CY6_FUNGAL_2"/>
    <property type="match status" value="1"/>
</dbReference>
<evidence type="ECO:0000256" key="4">
    <source>
        <dbReference type="ARBA" id="ARBA00023163"/>
    </source>
</evidence>
<evidence type="ECO:0000256" key="6">
    <source>
        <dbReference type="SAM" id="MobiDB-lite"/>
    </source>
</evidence>
<keyword evidence="9" id="KW-1185">Reference proteome</keyword>
<keyword evidence="2" id="KW-0805">Transcription regulation</keyword>
<name>A0ABR4HGJ7_9EURO</name>
<dbReference type="PANTHER" id="PTHR31668">
    <property type="entry name" value="GLUCOSE TRANSPORT TRANSCRIPTION REGULATOR RGT1-RELATED-RELATED"/>
    <property type="match status" value="1"/>
</dbReference>
<feature type="compositionally biased region" description="Basic and acidic residues" evidence="6">
    <location>
        <begin position="132"/>
        <end position="142"/>
    </location>
</feature>
<keyword evidence="5" id="KW-0539">Nucleus</keyword>
<dbReference type="SMART" id="SM00906">
    <property type="entry name" value="Fungal_trans"/>
    <property type="match status" value="1"/>
</dbReference>
<dbReference type="CDD" id="cd12148">
    <property type="entry name" value="fungal_TF_MHR"/>
    <property type="match status" value="1"/>
</dbReference>
<comment type="caution">
    <text evidence="8">The sequence shown here is derived from an EMBL/GenBank/DDBJ whole genome shotgun (WGS) entry which is preliminary data.</text>
</comment>
<evidence type="ECO:0000256" key="1">
    <source>
        <dbReference type="ARBA" id="ARBA00022723"/>
    </source>
</evidence>
<evidence type="ECO:0000313" key="8">
    <source>
        <dbReference type="EMBL" id="KAL2814540.1"/>
    </source>
</evidence>
<gene>
    <name evidence="8" type="ORF">BDW59DRAFT_154341</name>
</gene>
<keyword evidence="1" id="KW-0479">Metal-binding</keyword>
<keyword evidence="4" id="KW-0804">Transcription</keyword>
<accession>A0ABR4HGJ7</accession>
<dbReference type="CDD" id="cd00067">
    <property type="entry name" value="GAL4"/>
    <property type="match status" value="1"/>
</dbReference>
<dbReference type="Pfam" id="PF04082">
    <property type="entry name" value="Fungal_trans"/>
    <property type="match status" value="1"/>
</dbReference>
<dbReference type="InterPro" id="IPR007219">
    <property type="entry name" value="XnlR_reg_dom"/>
</dbReference>
<evidence type="ECO:0000313" key="9">
    <source>
        <dbReference type="Proteomes" id="UP001610335"/>
    </source>
</evidence>
<feature type="domain" description="Zn(2)-C6 fungal-type" evidence="7">
    <location>
        <begin position="34"/>
        <end position="66"/>
    </location>
</feature>
<dbReference type="InterPro" id="IPR050797">
    <property type="entry name" value="Carb_Metab_Trans_Reg"/>
</dbReference>
<feature type="region of interest" description="Disordered" evidence="6">
    <location>
        <begin position="96"/>
        <end position="146"/>
    </location>
</feature>
<dbReference type="Proteomes" id="UP001610335">
    <property type="component" value="Unassembled WGS sequence"/>
</dbReference>
<proteinExistence type="predicted"/>
<dbReference type="Pfam" id="PF00172">
    <property type="entry name" value="Zn_clus"/>
    <property type="match status" value="1"/>
</dbReference>
<dbReference type="Gene3D" id="4.10.240.10">
    <property type="entry name" value="Zn(2)-C6 fungal-type DNA-binding domain"/>
    <property type="match status" value="1"/>
</dbReference>
<feature type="region of interest" description="Disordered" evidence="6">
    <location>
        <begin position="169"/>
        <end position="188"/>
    </location>
</feature>
<organism evidence="8 9">
    <name type="scientific">Aspergillus cavernicola</name>
    <dbReference type="NCBI Taxonomy" id="176166"/>
    <lineage>
        <taxon>Eukaryota</taxon>
        <taxon>Fungi</taxon>
        <taxon>Dikarya</taxon>
        <taxon>Ascomycota</taxon>
        <taxon>Pezizomycotina</taxon>
        <taxon>Eurotiomycetes</taxon>
        <taxon>Eurotiomycetidae</taxon>
        <taxon>Eurotiales</taxon>
        <taxon>Aspergillaceae</taxon>
        <taxon>Aspergillus</taxon>
        <taxon>Aspergillus subgen. Nidulantes</taxon>
    </lineage>
</organism>
<reference evidence="8 9" key="1">
    <citation type="submission" date="2024-07" db="EMBL/GenBank/DDBJ databases">
        <title>Section-level genome sequencing and comparative genomics of Aspergillus sections Usti and Cavernicolus.</title>
        <authorList>
            <consortium name="Lawrence Berkeley National Laboratory"/>
            <person name="Nybo J.L."/>
            <person name="Vesth T.C."/>
            <person name="Theobald S."/>
            <person name="Frisvad J.C."/>
            <person name="Larsen T.O."/>
            <person name="Kjaerboelling I."/>
            <person name="Rothschild-Mancinelli K."/>
            <person name="Lyhne E.K."/>
            <person name="Kogle M.E."/>
            <person name="Barry K."/>
            <person name="Clum A."/>
            <person name="Na H."/>
            <person name="Ledsgaard L."/>
            <person name="Lin J."/>
            <person name="Lipzen A."/>
            <person name="Kuo A."/>
            <person name="Riley R."/>
            <person name="Mondo S."/>
            <person name="LaButti K."/>
            <person name="Haridas S."/>
            <person name="Pangalinan J."/>
            <person name="Salamov A.A."/>
            <person name="Simmons B.A."/>
            <person name="Magnuson J.K."/>
            <person name="Chen J."/>
            <person name="Drula E."/>
            <person name="Henrissat B."/>
            <person name="Wiebenga A."/>
            <person name="Lubbers R.J."/>
            <person name="Gomes A.C."/>
            <person name="Makela M.R."/>
            <person name="Stajich J."/>
            <person name="Grigoriev I.V."/>
            <person name="Mortensen U.H."/>
            <person name="De vries R.P."/>
            <person name="Baker S.E."/>
            <person name="Andersen M.R."/>
        </authorList>
    </citation>
    <scope>NUCLEOTIDE SEQUENCE [LARGE SCALE GENOMIC DNA]</scope>
    <source>
        <strain evidence="8 9">CBS 600.67</strain>
    </source>
</reference>
<evidence type="ECO:0000256" key="3">
    <source>
        <dbReference type="ARBA" id="ARBA00023125"/>
    </source>
</evidence>
<dbReference type="InterPro" id="IPR001138">
    <property type="entry name" value="Zn2Cys6_DnaBD"/>
</dbReference>
<evidence type="ECO:0000259" key="7">
    <source>
        <dbReference type="PROSITE" id="PS50048"/>
    </source>
</evidence>
<dbReference type="PROSITE" id="PS00463">
    <property type="entry name" value="ZN2_CY6_FUNGAL_1"/>
    <property type="match status" value="1"/>
</dbReference>
<feature type="region of interest" description="Disordered" evidence="6">
    <location>
        <begin position="69"/>
        <end position="88"/>
    </location>
</feature>
<dbReference type="SUPFAM" id="SSF57701">
    <property type="entry name" value="Zn2/Cys6 DNA-binding domain"/>
    <property type="match status" value="1"/>
</dbReference>
<dbReference type="EMBL" id="JBFXLS010000124">
    <property type="protein sequence ID" value="KAL2814540.1"/>
    <property type="molecule type" value="Genomic_DNA"/>
</dbReference>
<sequence>MPPAAVMPSSSSQKLPSPALNAGARPYRSHKVRACDLCRKRKSRCTVDIPGQSCLLCRVQGADCHYQEESSNELPTPHGSETMGWHSNNIADSFHAGQKRKRTPELTSPSQASRRGEVLPEVRRSNPAMARRGSEPRRHGVEDPQNESVFILGPVVADDANVIEKYMPPHRSNKSVEPRNNHPYNVYSNDPRKPILYTTVSRRRQGMRVGIPPGENQKEILEQILGPFKDDLVRLFLDRFNAAFPIFDGEAFWEAYVSDLPGEPPASLLCQVYSMSLVHWKNTPKLACHPKPDVRYAVNLTVAALHEEFSAPGLSTISAALIDLTGRPIFSMTGNAISSGRMVSLAHCLGLNRDPSNWKLSQQEQNQRVRLWWAVVIHDRWGSLGHGVPPQIARNQYDVPFPTVEVLVPSALRSPERVRAAHCHIALCQLTEILGELLPLVYGLQQRFPRETTKKIRQIRTDLDVWEDSLPDWLRSPLDSLEDRIAGICSLQLAFLAVKLLVGRVELNDVNNSETDLPEARRYFQTECRKGAEEIVKFISSLRKENFNEFWLPYSAFHLTSTATLLVRCALETSDNEVARTCLANVETFRTILRRVREDYDWDVADMCLDHCERVLNRLPGSANTADPAALGNGHMGPPDNNRLVNPAAISISLPETQTNNDIVDDMMSISGTFGTMDGFPFDMTGIWDVSVFQDVNL</sequence>
<feature type="region of interest" description="Disordered" evidence="6">
    <location>
        <begin position="1"/>
        <end position="24"/>
    </location>
</feature>
<evidence type="ECO:0000256" key="5">
    <source>
        <dbReference type="ARBA" id="ARBA00023242"/>
    </source>
</evidence>
<dbReference type="InterPro" id="IPR036864">
    <property type="entry name" value="Zn2-C6_fun-type_DNA-bd_sf"/>
</dbReference>
<dbReference type="SMART" id="SM00066">
    <property type="entry name" value="GAL4"/>
    <property type="match status" value="1"/>
</dbReference>
<feature type="compositionally biased region" description="Basic and acidic residues" evidence="6">
    <location>
        <begin position="114"/>
        <end position="124"/>
    </location>
</feature>
<keyword evidence="3" id="KW-0238">DNA-binding</keyword>
<evidence type="ECO:0000256" key="2">
    <source>
        <dbReference type="ARBA" id="ARBA00023015"/>
    </source>
</evidence>
<dbReference type="PANTHER" id="PTHR31668:SF10">
    <property type="entry name" value="ZN(II)2CYS6 TRANSCRIPTION FACTOR (EUROFUNG)"/>
    <property type="match status" value="1"/>
</dbReference>